<feature type="compositionally biased region" description="Basic and acidic residues" evidence="1">
    <location>
        <begin position="122"/>
        <end position="143"/>
    </location>
</feature>
<evidence type="ECO:0000313" key="2">
    <source>
        <dbReference type="EMBL" id="KAJ7783815.1"/>
    </source>
</evidence>
<comment type="caution">
    <text evidence="2">The sequence shown here is derived from an EMBL/GenBank/DDBJ whole genome shotgun (WGS) entry which is preliminary data.</text>
</comment>
<feature type="region of interest" description="Disordered" evidence="1">
    <location>
        <begin position="258"/>
        <end position="289"/>
    </location>
</feature>
<dbReference type="AlphaFoldDB" id="A0AAD7P0X0"/>
<sequence>MGEPPPEAVTRDQSGPSSSVPVTRGSDILYSNSTLSGTPSGMSLLVTMVPRDDKSVSIQQQRSVKLTDRPAAGAKVDATIISNGHEVTVEEGSDEEDVMHPPPIGRSRRRSSSLPTIPENGDIARRNEQKTRRSEGSTGKMDDPVSAAQSREEQAQLAEATAQSLATLEQLSAPVGSPSGSHCSSPWNDNMRHAAEDALERERRITENPEQYSRQTDTLRRLQRLHEEESGAILASHLQQLEYSNDVIDTSHRRIHNRDTCHSRASSVRSGNSTSRRRRMAEQSLLRSISEAEDEAASLTRQATEARAEIQWLRGLVDQYTTSTSVQSDNSVDSILWRYAVTGNHPGDESDNTDSTLAPPRSPPHRWEARPADRTSANGESQTRGSYIPEPVVLPGIHCESVIPDRITHTLQDRIVLQRLRNQDMVTLGQSNFDDQGIKWDAQGHPFAAR</sequence>
<evidence type="ECO:0000256" key="1">
    <source>
        <dbReference type="SAM" id="MobiDB-lite"/>
    </source>
</evidence>
<dbReference type="Proteomes" id="UP001215280">
    <property type="component" value="Unassembled WGS sequence"/>
</dbReference>
<feature type="compositionally biased region" description="Polar residues" evidence="1">
    <location>
        <begin position="11"/>
        <end position="21"/>
    </location>
</feature>
<feature type="compositionally biased region" description="Polar residues" evidence="1">
    <location>
        <begin position="375"/>
        <end position="385"/>
    </location>
</feature>
<gene>
    <name evidence="2" type="ORF">DFH07DRAFT_764225</name>
</gene>
<name>A0AAD7P0X0_9AGAR</name>
<protein>
    <submittedName>
        <fullName evidence="2">Uncharacterized protein</fullName>
    </submittedName>
</protein>
<feature type="compositionally biased region" description="Polar residues" evidence="1">
    <location>
        <begin position="263"/>
        <end position="274"/>
    </location>
</feature>
<reference evidence="2" key="1">
    <citation type="submission" date="2023-03" db="EMBL/GenBank/DDBJ databases">
        <title>Massive genome expansion in bonnet fungi (Mycena s.s.) driven by repeated elements and novel gene families across ecological guilds.</title>
        <authorList>
            <consortium name="Lawrence Berkeley National Laboratory"/>
            <person name="Harder C.B."/>
            <person name="Miyauchi S."/>
            <person name="Viragh M."/>
            <person name="Kuo A."/>
            <person name="Thoen E."/>
            <person name="Andreopoulos B."/>
            <person name="Lu D."/>
            <person name="Skrede I."/>
            <person name="Drula E."/>
            <person name="Henrissat B."/>
            <person name="Morin E."/>
            <person name="Kohler A."/>
            <person name="Barry K."/>
            <person name="LaButti K."/>
            <person name="Morin E."/>
            <person name="Salamov A."/>
            <person name="Lipzen A."/>
            <person name="Mereny Z."/>
            <person name="Hegedus B."/>
            <person name="Baldrian P."/>
            <person name="Stursova M."/>
            <person name="Weitz H."/>
            <person name="Taylor A."/>
            <person name="Grigoriev I.V."/>
            <person name="Nagy L.G."/>
            <person name="Martin F."/>
            <person name="Kauserud H."/>
        </authorList>
    </citation>
    <scope>NUCLEOTIDE SEQUENCE</scope>
    <source>
        <strain evidence="2">CBHHK188m</strain>
    </source>
</reference>
<evidence type="ECO:0000313" key="3">
    <source>
        <dbReference type="Proteomes" id="UP001215280"/>
    </source>
</evidence>
<feature type="region of interest" description="Disordered" evidence="1">
    <location>
        <begin position="52"/>
        <end position="162"/>
    </location>
</feature>
<accession>A0AAD7P0X0</accession>
<feature type="region of interest" description="Disordered" evidence="1">
    <location>
        <begin position="344"/>
        <end position="389"/>
    </location>
</feature>
<organism evidence="2 3">
    <name type="scientific">Mycena maculata</name>
    <dbReference type="NCBI Taxonomy" id="230809"/>
    <lineage>
        <taxon>Eukaryota</taxon>
        <taxon>Fungi</taxon>
        <taxon>Dikarya</taxon>
        <taxon>Basidiomycota</taxon>
        <taxon>Agaricomycotina</taxon>
        <taxon>Agaricomycetes</taxon>
        <taxon>Agaricomycetidae</taxon>
        <taxon>Agaricales</taxon>
        <taxon>Marasmiineae</taxon>
        <taxon>Mycenaceae</taxon>
        <taxon>Mycena</taxon>
    </lineage>
</organism>
<keyword evidence="3" id="KW-1185">Reference proteome</keyword>
<dbReference type="EMBL" id="JARJLG010000002">
    <property type="protein sequence ID" value="KAJ7783815.1"/>
    <property type="molecule type" value="Genomic_DNA"/>
</dbReference>
<feature type="region of interest" description="Disordered" evidence="1">
    <location>
        <begin position="1"/>
        <end position="25"/>
    </location>
</feature>
<proteinExistence type="predicted"/>